<reference evidence="11 12" key="2">
    <citation type="submission" date="2020-06" db="EMBL/GenBank/DDBJ databases">
        <title>Antribacter stalactiti gen. nov., sp. nov., a new member of the family Nacardiaceae isolated from a cave.</title>
        <authorList>
            <person name="Kim I.S."/>
        </authorList>
    </citation>
    <scope>NUCLEOTIDE SEQUENCE [LARGE SCALE GENOMIC DNA]</scope>
    <source>
        <strain evidence="11 12">YC2-7</strain>
    </source>
</reference>
<dbReference type="RefSeq" id="WP_169586629.1">
    <property type="nucleotide sequence ID" value="NZ_VCQU01000003.1"/>
</dbReference>
<keyword evidence="12" id="KW-1185">Reference proteome</keyword>
<keyword evidence="5 9" id="KW-0812">Transmembrane</keyword>
<keyword evidence="6 9" id="KW-1133">Transmembrane helix</keyword>
<evidence type="ECO:0000313" key="11">
    <source>
        <dbReference type="EMBL" id="NMN95604.1"/>
    </source>
</evidence>
<dbReference type="GO" id="GO:0016020">
    <property type="term" value="C:membrane"/>
    <property type="evidence" value="ECO:0007669"/>
    <property type="project" value="UniProtKB-SubCell"/>
</dbReference>
<evidence type="ECO:0000313" key="12">
    <source>
        <dbReference type="Proteomes" id="UP000535543"/>
    </source>
</evidence>
<dbReference type="InterPro" id="IPR006153">
    <property type="entry name" value="Cation/H_exchanger_TM"/>
</dbReference>
<keyword evidence="7" id="KW-0406">Ion transport</keyword>
<dbReference type="Pfam" id="PF00999">
    <property type="entry name" value="Na_H_Exchanger"/>
    <property type="match status" value="1"/>
</dbReference>
<feature type="transmembrane region" description="Helical" evidence="9">
    <location>
        <begin position="292"/>
        <end position="310"/>
    </location>
</feature>
<accession>A0A848KEP1</accession>
<protein>
    <submittedName>
        <fullName evidence="11">Cation:proton antiporter</fullName>
    </submittedName>
</protein>
<comment type="caution">
    <text evidence="11">The sequence shown here is derived from an EMBL/GenBank/DDBJ whole genome shotgun (WGS) entry which is preliminary data.</text>
</comment>
<dbReference type="Proteomes" id="UP000535543">
    <property type="component" value="Unassembled WGS sequence"/>
</dbReference>
<feature type="domain" description="Cation/H+ exchanger transmembrane" evidence="10">
    <location>
        <begin position="17"/>
        <end position="366"/>
    </location>
</feature>
<keyword evidence="3" id="KW-0813">Transport</keyword>
<evidence type="ECO:0000256" key="2">
    <source>
        <dbReference type="ARBA" id="ARBA00005551"/>
    </source>
</evidence>
<evidence type="ECO:0000256" key="9">
    <source>
        <dbReference type="SAM" id="Phobius"/>
    </source>
</evidence>
<evidence type="ECO:0000256" key="7">
    <source>
        <dbReference type="ARBA" id="ARBA00023065"/>
    </source>
</evidence>
<gene>
    <name evidence="11" type="ORF">FGL95_11225</name>
</gene>
<dbReference type="PANTHER" id="PTHR43562">
    <property type="entry name" value="NAPA-TYPE SODIUM/HYDROGEN ANTIPORTER"/>
    <property type="match status" value="1"/>
</dbReference>
<dbReference type="InterPro" id="IPR038770">
    <property type="entry name" value="Na+/solute_symporter_sf"/>
</dbReference>
<comment type="similarity">
    <text evidence="2">Belongs to the monovalent cation:proton antiporter 2 (CPA2) transporter (TC 2.A.37) family.</text>
</comment>
<dbReference type="PANTHER" id="PTHR43562:SF1">
    <property type="entry name" value="NA(+)_H(+) ANTIPORTER YJBQ-RELATED"/>
    <property type="match status" value="1"/>
</dbReference>
<evidence type="ECO:0000256" key="3">
    <source>
        <dbReference type="ARBA" id="ARBA00022448"/>
    </source>
</evidence>
<feature type="transmembrane region" description="Helical" evidence="9">
    <location>
        <begin position="116"/>
        <end position="135"/>
    </location>
</feature>
<feature type="transmembrane region" description="Helical" evidence="9">
    <location>
        <begin position="88"/>
        <end position="110"/>
    </location>
</feature>
<evidence type="ECO:0000256" key="6">
    <source>
        <dbReference type="ARBA" id="ARBA00022989"/>
    </source>
</evidence>
<dbReference type="GO" id="GO:1902600">
    <property type="term" value="P:proton transmembrane transport"/>
    <property type="evidence" value="ECO:0007669"/>
    <property type="project" value="InterPro"/>
</dbReference>
<dbReference type="EMBL" id="VCQU01000003">
    <property type="protein sequence ID" value="NMN95604.1"/>
    <property type="molecule type" value="Genomic_DNA"/>
</dbReference>
<proteinExistence type="inferred from homology"/>
<sequence length="374" mass="38005">MSFATLALVMVIGLAGPLLAIRQNWHVPVVLGELAAGAVFGATGFAVLDATEPTFAFLGDVGFALTMFVAGTHVPVRDPAVRGAIGKGAARAVTVGVLAAVLGWLLATAFDTGHAALYAVLLASSSAALALPIVDSLGLRGTSILELTAQVAIADTACIVALPLVIDSANAGKAALGAVAVSACAAVLFFVLRYLEGSGLRRKVHELSEERKFAIELRVSLAVLFALAALATSSHVSIMLAGFSFGLAVAGIGEPRRVARQLFAINDGFLGPLFFVWLGSKINLREFGDHPVYILLGLALGFGAVATHAATRFLGQPLPLTALAATQLGVPVAAVTVGTQLHLLEPGEPAALILGALVTMAVAGGAGALAAKKR</sequence>
<dbReference type="AlphaFoldDB" id="A0A848KEP1"/>
<feature type="transmembrane region" description="Helical" evidence="9">
    <location>
        <begin position="55"/>
        <end position="76"/>
    </location>
</feature>
<organism evidence="11 12">
    <name type="scientific">Antrihabitans stalactiti</name>
    <dbReference type="NCBI Taxonomy" id="2584121"/>
    <lineage>
        <taxon>Bacteria</taxon>
        <taxon>Bacillati</taxon>
        <taxon>Actinomycetota</taxon>
        <taxon>Actinomycetes</taxon>
        <taxon>Mycobacteriales</taxon>
        <taxon>Nocardiaceae</taxon>
        <taxon>Antrihabitans</taxon>
    </lineage>
</organism>
<evidence type="ECO:0000256" key="4">
    <source>
        <dbReference type="ARBA" id="ARBA00022449"/>
    </source>
</evidence>
<evidence type="ECO:0000256" key="8">
    <source>
        <dbReference type="ARBA" id="ARBA00023136"/>
    </source>
</evidence>
<feature type="transmembrane region" description="Helical" evidence="9">
    <location>
        <begin position="147"/>
        <end position="166"/>
    </location>
</feature>
<name>A0A848KEP1_9NOCA</name>
<feature type="transmembrane region" description="Helical" evidence="9">
    <location>
        <begin position="262"/>
        <end position="280"/>
    </location>
</feature>
<keyword evidence="4" id="KW-0050">Antiport</keyword>
<feature type="transmembrane region" description="Helical" evidence="9">
    <location>
        <begin position="350"/>
        <end position="371"/>
    </location>
</feature>
<evidence type="ECO:0000256" key="5">
    <source>
        <dbReference type="ARBA" id="ARBA00022692"/>
    </source>
</evidence>
<dbReference type="Gene3D" id="1.20.1530.20">
    <property type="match status" value="1"/>
</dbReference>
<evidence type="ECO:0000259" key="10">
    <source>
        <dbReference type="Pfam" id="PF00999"/>
    </source>
</evidence>
<evidence type="ECO:0000256" key="1">
    <source>
        <dbReference type="ARBA" id="ARBA00004141"/>
    </source>
</evidence>
<keyword evidence="8 9" id="KW-0472">Membrane</keyword>
<reference evidence="11 12" key="1">
    <citation type="submission" date="2019-05" db="EMBL/GenBank/DDBJ databases">
        <authorList>
            <person name="Lee S.D."/>
        </authorList>
    </citation>
    <scope>NUCLEOTIDE SEQUENCE [LARGE SCALE GENOMIC DNA]</scope>
    <source>
        <strain evidence="11 12">YC2-7</strain>
    </source>
</reference>
<comment type="subcellular location">
    <subcellularLocation>
        <location evidence="1">Membrane</location>
        <topology evidence="1">Multi-pass membrane protein</topology>
    </subcellularLocation>
</comment>
<feature type="transmembrane region" description="Helical" evidence="9">
    <location>
        <begin position="172"/>
        <end position="192"/>
    </location>
</feature>
<dbReference type="GO" id="GO:0015297">
    <property type="term" value="F:antiporter activity"/>
    <property type="evidence" value="ECO:0007669"/>
    <property type="project" value="UniProtKB-KW"/>
</dbReference>